<name>A0AAD6CEQ7_9EURO</name>
<accession>A0AAD6CEQ7</accession>
<dbReference type="GeneID" id="81596965"/>
<evidence type="ECO:0000313" key="2">
    <source>
        <dbReference type="EMBL" id="KAJ5461787.1"/>
    </source>
</evidence>
<reference evidence="2" key="1">
    <citation type="submission" date="2022-12" db="EMBL/GenBank/DDBJ databases">
        <authorList>
            <person name="Petersen C."/>
        </authorList>
    </citation>
    <scope>NUCLEOTIDE SEQUENCE</scope>
    <source>
        <strain evidence="2">IBT 16125</strain>
    </source>
</reference>
<feature type="compositionally biased region" description="Polar residues" evidence="1">
    <location>
        <begin position="157"/>
        <end position="181"/>
    </location>
</feature>
<dbReference type="EMBL" id="JAPVEA010000002">
    <property type="protein sequence ID" value="KAJ5461787.1"/>
    <property type="molecule type" value="Genomic_DNA"/>
</dbReference>
<comment type="caution">
    <text evidence="2">The sequence shown here is derived from an EMBL/GenBank/DDBJ whole genome shotgun (WGS) entry which is preliminary data.</text>
</comment>
<dbReference type="RefSeq" id="XP_056770829.1">
    <property type="nucleotide sequence ID" value="XM_056906722.1"/>
</dbReference>
<organism evidence="2 3">
    <name type="scientific">Penicillium daleae</name>
    <dbReference type="NCBI Taxonomy" id="63821"/>
    <lineage>
        <taxon>Eukaryota</taxon>
        <taxon>Fungi</taxon>
        <taxon>Dikarya</taxon>
        <taxon>Ascomycota</taxon>
        <taxon>Pezizomycotina</taxon>
        <taxon>Eurotiomycetes</taxon>
        <taxon>Eurotiomycetidae</taxon>
        <taxon>Eurotiales</taxon>
        <taxon>Aspergillaceae</taxon>
        <taxon>Penicillium</taxon>
    </lineage>
</organism>
<evidence type="ECO:0000313" key="3">
    <source>
        <dbReference type="Proteomes" id="UP001213681"/>
    </source>
</evidence>
<sequence>MDASSLPDFKILSHPTKWDKIDYDQQSSLSTDEDITLNATSSWTYCGPLLPLNAKNLPSSFHTWAQSTINGSIVSPLFAFLEFVHDFLTANDISTYWLTIRASQGSDEFDIPRWHTDDLFFSPVSPNNLHPQSKSQSQRRSLLPSFSGATNVHKRTSSSLSNLGKPNKNNRSTALSTTEINAKTPLPPSVQITSSSPNPTNWKLTTTLLGPGTLFIAPHLNAQARTLQRSTKMSVRASNPDHICLSIRCVGCASAAESVRAILAAQLGGYDGSAGGGSGAFNGHGHGHGSTFGKGIIQARTGECVFFRVGEDEGAVHSEPMSHGDRIFVNVVPGCEEDLRCLMGKWGMEYPRAWCVGLPFQGVEGGCRRNVGEV</sequence>
<feature type="compositionally biased region" description="Low complexity" evidence="1">
    <location>
        <begin position="131"/>
        <end position="147"/>
    </location>
</feature>
<reference evidence="2" key="2">
    <citation type="journal article" date="2023" name="IMA Fungus">
        <title>Comparative genomic study of the Penicillium genus elucidates a diverse pangenome and 15 lateral gene transfer events.</title>
        <authorList>
            <person name="Petersen C."/>
            <person name="Sorensen T."/>
            <person name="Nielsen M.R."/>
            <person name="Sondergaard T.E."/>
            <person name="Sorensen J.L."/>
            <person name="Fitzpatrick D.A."/>
            <person name="Frisvad J.C."/>
            <person name="Nielsen K.L."/>
        </authorList>
    </citation>
    <scope>NUCLEOTIDE SEQUENCE</scope>
    <source>
        <strain evidence="2">IBT 16125</strain>
    </source>
</reference>
<gene>
    <name evidence="2" type="ORF">N7458_003339</name>
</gene>
<dbReference type="Proteomes" id="UP001213681">
    <property type="component" value="Unassembled WGS sequence"/>
</dbReference>
<keyword evidence="3" id="KW-1185">Reference proteome</keyword>
<proteinExistence type="predicted"/>
<feature type="region of interest" description="Disordered" evidence="1">
    <location>
        <begin position="125"/>
        <end position="198"/>
    </location>
</feature>
<evidence type="ECO:0000256" key="1">
    <source>
        <dbReference type="SAM" id="MobiDB-lite"/>
    </source>
</evidence>
<dbReference type="AlphaFoldDB" id="A0AAD6CEQ7"/>
<protein>
    <submittedName>
        <fullName evidence="2">Uncharacterized protein</fullName>
    </submittedName>
</protein>